<dbReference type="InterPro" id="IPR002295">
    <property type="entry name" value="N4/N6-MTase_EcoPI_Mod-like"/>
</dbReference>
<evidence type="ECO:0000256" key="2">
    <source>
        <dbReference type="ARBA" id="ARBA00011900"/>
    </source>
</evidence>
<organism evidence="8">
    <name type="scientific">Candidatus Kentrum sp. LFY</name>
    <dbReference type="NCBI Taxonomy" id="2126342"/>
    <lineage>
        <taxon>Bacteria</taxon>
        <taxon>Pseudomonadati</taxon>
        <taxon>Pseudomonadota</taxon>
        <taxon>Gammaproteobacteria</taxon>
        <taxon>Candidatus Kentrum</taxon>
    </lineage>
</organism>
<dbReference type="Gene3D" id="3.40.50.150">
    <property type="entry name" value="Vaccinia Virus protein VP39"/>
    <property type="match status" value="1"/>
</dbReference>
<evidence type="ECO:0000256" key="5">
    <source>
        <dbReference type="ARBA" id="ARBA00022691"/>
    </source>
</evidence>
<evidence type="ECO:0000256" key="1">
    <source>
        <dbReference type="ARBA" id="ARBA00006594"/>
    </source>
</evidence>
<dbReference type="GO" id="GO:0008170">
    <property type="term" value="F:N-methyltransferase activity"/>
    <property type="evidence" value="ECO:0007669"/>
    <property type="project" value="InterPro"/>
</dbReference>
<evidence type="ECO:0000256" key="6">
    <source>
        <dbReference type="ARBA" id="ARBA00047942"/>
    </source>
</evidence>
<dbReference type="GO" id="GO:0009007">
    <property type="term" value="F:site-specific DNA-methyltransferase (adenine-specific) activity"/>
    <property type="evidence" value="ECO:0007669"/>
    <property type="project" value="UniProtKB-EC"/>
</dbReference>
<evidence type="ECO:0000256" key="4">
    <source>
        <dbReference type="ARBA" id="ARBA00022679"/>
    </source>
</evidence>
<keyword evidence="3 8" id="KW-0489">Methyltransferase</keyword>
<proteinExistence type="inferred from homology"/>
<evidence type="ECO:0000313" key="8">
    <source>
        <dbReference type="EMBL" id="VFJ99562.1"/>
    </source>
</evidence>
<dbReference type="InterPro" id="IPR002052">
    <property type="entry name" value="DNA_methylase_N6_adenine_CS"/>
</dbReference>
<dbReference type="InterPro" id="IPR029063">
    <property type="entry name" value="SAM-dependent_MTases_sf"/>
</dbReference>
<keyword evidence="4 8" id="KW-0808">Transferase</keyword>
<feature type="domain" description="DNA methylase N-4/N-6" evidence="7">
    <location>
        <begin position="60"/>
        <end position="378"/>
    </location>
</feature>
<reference evidence="8" key="1">
    <citation type="submission" date="2019-02" db="EMBL/GenBank/DDBJ databases">
        <authorList>
            <person name="Gruber-Vodicka R. H."/>
            <person name="Seah K. B. B."/>
        </authorList>
    </citation>
    <scope>NUCLEOTIDE SEQUENCE</scope>
    <source>
        <strain evidence="8">BECK_M6</strain>
    </source>
</reference>
<protein>
    <recommendedName>
        <fullName evidence="2">site-specific DNA-methyltransferase (adenine-specific)</fullName>
        <ecNumber evidence="2">2.1.1.72</ecNumber>
    </recommendedName>
</protein>
<evidence type="ECO:0000256" key="3">
    <source>
        <dbReference type="ARBA" id="ARBA00022603"/>
    </source>
</evidence>
<dbReference type="InterPro" id="IPR002941">
    <property type="entry name" value="DNA_methylase_N4/N6"/>
</dbReference>
<gene>
    <name evidence="8" type="ORF">BECKLFY1418A_GA0070994_11019</name>
</gene>
<dbReference type="EC" id="2.1.1.72" evidence="2"/>
<dbReference type="SUPFAM" id="SSF53335">
    <property type="entry name" value="S-adenosyl-L-methionine-dependent methyltransferases"/>
    <property type="match status" value="1"/>
</dbReference>
<accession>A0A450V431</accession>
<evidence type="ECO:0000259" key="7">
    <source>
        <dbReference type="Pfam" id="PF01555"/>
    </source>
</evidence>
<keyword evidence="5" id="KW-0949">S-adenosyl-L-methionine</keyword>
<dbReference type="GO" id="GO:0032259">
    <property type="term" value="P:methylation"/>
    <property type="evidence" value="ECO:0007669"/>
    <property type="project" value="UniProtKB-KW"/>
</dbReference>
<comment type="similarity">
    <text evidence="1">Belongs to the N(4)/N(6)-methyltransferase family.</text>
</comment>
<dbReference type="PROSITE" id="PS00092">
    <property type="entry name" value="N6_MTASE"/>
    <property type="match status" value="1"/>
</dbReference>
<sequence length="599" mass="68636">MPELHFKGKEYVYNHHLTVPYRPLVAHPDKSIGDKAGNLIIHGDNLHALKALLPRYAGKVDCIFIDPPYNTGNENWNYNDNVDSPIMREWLDGNPVNKEDMLRHDKWCCLMYPRLKLLHELLSESGSFWMTLDDNEIHRARMVMDEIFGEDNFVAACIWQKNFSPKNTAKHFSEDHDYLIVYAKDASSWLPRLLPRTEEMEGRFTNPDNDSRGVWSSSDMAARNYYSEGRYPVTCPSGRVLDGPPPGTYWRVKESKFKELDADNRIWWGAEGNNVPRIKRFLTEVKEGRVPQTLWFWKEVGHTQDAKKELLEVMNFGSQDDVFITPKPKALVERILHLATTSESLVLDSFAGSATTAHAVLAQNAKDDGNRRFILVECEGYADTLTAERVRRVIAGYRFQGTQKEELLREKITWSNFNGGKAHRRLLDQVRSLENLESHRFDDIKKTVKEGELIVTGETRITERVGGLGGGFTYYTLGDPLDLDKMLTGESLPDYASIGAWLFHTATGKPLDPKGIREEQSYLGESAAFHVWLIYKPELDFLKSRDAALTLRFAEKISEQRDKHHLVFAPAHFVPNKVLLPLGVEHAPLPFALYRFERN</sequence>
<dbReference type="EMBL" id="CAADFH010000101">
    <property type="protein sequence ID" value="VFJ99562.1"/>
    <property type="molecule type" value="Genomic_DNA"/>
</dbReference>
<dbReference type="AlphaFoldDB" id="A0A450V431"/>
<dbReference type="PRINTS" id="PR00506">
    <property type="entry name" value="D21N6MTFRASE"/>
</dbReference>
<comment type="catalytic activity">
    <reaction evidence="6">
        <text>a 2'-deoxyadenosine in DNA + S-adenosyl-L-methionine = an N(6)-methyl-2'-deoxyadenosine in DNA + S-adenosyl-L-homocysteine + H(+)</text>
        <dbReference type="Rhea" id="RHEA:15197"/>
        <dbReference type="Rhea" id="RHEA-COMP:12418"/>
        <dbReference type="Rhea" id="RHEA-COMP:12419"/>
        <dbReference type="ChEBI" id="CHEBI:15378"/>
        <dbReference type="ChEBI" id="CHEBI:57856"/>
        <dbReference type="ChEBI" id="CHEBI:59789"/>
        <dbReference type="ChEBI" id="CHEBI:90615"/>
        <dbReference type="ChEBI" id="CHEBI:90616"/>
        <dbReference type="EC" id="2.1.1.72"/>
    </reaction>
</comment>
<name>A0A450V431_9GAMM</name>
<dbReference type="Pfam" id="PF01555">
    <property type="entry name" value="N6_N4_Mtase"/>
    <property type="match status" value="1"/>
</dbReference>
<dbReference type="GO" id="GO:0003677">
    <property type="term" value="F:DNA binding"/>
    <property type="evidence" value="ECO:0007669"/>
    <property type="project" value="InterPro"/>
</dbReference>